<keyword evidence="2" id="KW-0433">Leucine-rich repeat</keyword>
<protein>
    <submittedName>
        <fullName evidence="5">Uncharacterized protein</fullName>
    </submittedName>
</protein>
<feature type="region of interest" description="Disordered" evidence="4">
    <location>
        <begin position="315"/>
        <end position="343"/>
    </location>
</feature>
<dbReference type="InterPro" id="IPR032675">
    <property type="entry name" value="LRR_dom_sf"/>
</dbReference>
<evidence type="ECO:0000256" key="2">
    <source>
        <dbReference type="ARBA" id="ARBA00022614"/>
    </source>
</evidence>
<feature type="region of interest" description="Disordered" evidence="4">
    <location>
        <begin position="154"/>
        <end position="199"/>
    </location>
</feature>
<keyword evidence="6" id="KW-1185">Reference proteome</keyword>
<dbReference type="Gene3D" id="3.80.10.10">
    <property type="entry name" value="Ribonuclease Inhibitor"/>
    <property type="match status" value="2"/>
</dbReference>
<accession>A0A1E4TFH0</accession>
<dbReference type="EMBL" id="KV453842">
    <property type="protein sequence ID" value="ODV90447.1"/>
    <property type="molecule type" value="Genomic_DNA"/>
</dbReference>
<feature type="compositionally biased region" description="Basic and acidic residues" evidence="4">
    <location>
        <begin position="382"/>
        <end position="394"/>
    </location>
</feature>
<evidence type="ECO:0000256" key="4">
    <source>
        <dbReference type="SAM" id="MobiDB-lite"/>
    </source>
</evidence>
<organism evidence="5 6">
    <name type="scientific">Tortispora caseinolytica NRRL Y-17796</name>
    <dbReference type="NCBI Taxonomy" id="767744"/>
    <lineage>
        <taxon>Eukaryota</taxon>
        <taxon>Fungi</taxon>
        <taxon>Dikarya</taxon>
        <taxon>Ascomycota</taxon>
        <taxon>Saccharomycotina</taxon>
        <taxon>Trigonopsidomycetes</taxon>
        <taxon>Trigonopsidales</taxon>
        <taxon>Trigonopsidaceae</taxon>
        <taxon>Tortispora</taxon>
    </lineage>
</organism>
<feature type="compositionally biased region" description="Polar residues" evidence="4">
    <location>
        <begin position="17"/>
        <end position="35"/>
    </location>
</feature>
<dbReference type="Proteomes" id="UP000095023">
    <property type="component" value="Unassembled WGS sequence"/>
</dbReference>
<feature type="compositionally biased region" description="Low complexity" evidence="4">
    <location>
        <begin position="234"/>
        <end position="258"/>
    </location>
</feature>
<sequence>MTTDNSLAQDTLDDAGVSNSDLDWISPSESETLASQLAPGLSIQTPAKRSPTAPELSRSEPVRSEDKDTFITRSRRSASCSSSSLASATIPEDHALSRTTSATSPPPRSEFDVPLRHVISNTPSAVEYSRERYHQTGRTGASWFRSFVSKLKSDKAPHHAPSKDELAPPSTANAGSSTSSLSSKFSETSNGSDDHNASFTGTAAKNIALVSPEAHPDSIPGTSYASFQGSFNGPSSLPLSSSPSTISSSPNSSGSFMSRFRRSPSIAQKSVPQLVDDGSPKHMVLNKNKNRKQLNIDGLDPSKLRRVTFRVDLCESEPPQQLPSRRSANSNKAAAAKKVTPPPAPAIKLPKCECASEESKINARTKALVIDKPMTRSSSSKDLADAIKPPHAEDGATTSATASDPSVKTTKRAKAPVYRFEPDEDGNMDLGLVYTRCCHLREIMPISSTLKQIAGHHISLSSLKLYNRRPTKIEILALADFVAITPITTLILDNSTFTEEMARILFSSLLHSSKLEKLSMREMVMEGNAWDLLCYLLAINPHIRKLDISYNENLTLSETAVQALADFKGLEELIVSHSRISGDRFKKVFTYLVKSDTKRIGLGYNDISLEDIEVFVDRMERGLLGCDGLDLTGNQLGYDIEPLLDVLRGDPDMRSLVLSNIDFPGTLIGSLVDSLCTMEGLKFLDVSYNPDLRQSAIRELMGKLHLIPSLRRVHLNGLQLGTSELILLAEELRKCKNLLHVELKGIPKIERPAALALIEAVQLSGRIYALNFDNGAVEESLKRILTHYCMLNMEGYIVPSDKSLEVSFEKDDLASGYAIAEVVGVYQKNGEGANNDNSKDSSTEAMTVQKSLINKAKLMQSGIQKRFADLCRRYTNDSSKLNVHEFEQMIRYKFLDIELSNVLKDSGVTSSTSCAPASFPNLTVLPPASQSQEELPTEFVNQDLTEDGMHVSSGAESTSDDLFGEPTAYKLEIPLPKSGTLSSRSSETSLYAKAQEQEEGELHKLIVHMSQLLKDSSVSEQERINHESSGVSGEKLRSLVLAVGTDEVRDMIAKVREQNSDKSASEVLEKLMESIRTRLQWENSNAKDDELQDSS</sequence>
<proteinExistence type="predicted"/>
<dbReference type="GO" id="GO:0005829">
    <property type="term" value="C:cytosol"/>
    <property type="evidence" value="ECO:0007669"/>
    <property type="project" value="TreeGrafter"/>
</dbReference>
<dbReference type="SUPFAM" id="SSF52047">
    <property type="entry name" value="RNI-like"/>
    <property type="match status" value="1"/>
</dbReference>
<dbReference type="InterPro" id="IPR027038">
    <property type="entry name" value="RanGap"/>
</dbReference>
<feature type="compositionally biased region" description="Basic and acidic residues" evidence="4">
    <location>
        <begin position="57"/>
        <end position="70"/>
    </location>
</feature>
<reference evidence="6" key="1">
    <citation type="submission" date="2016-02" db="EMBL/GenBank/DDBJ databases">
        <title>Comparative genomics of biotechnologically important yeasts.</title>
        <authorList>
            <consortium name="DOE Joint Genome Institute"/>
            <person name="Riley R."/>
            <person name="Haridas S."/>
            <person name="Wolfe K.H."/>
            <person name="Lopes M.R."/>
            <person name="Hittinger C.T."/>
            <person name="Goker M."/>
            <person name="Salamov A."/>
            <person name="Wisecaver J."/>
            <person name="Long T.M."/>
            <person name="Aerts A.L."/>
            <person name="Barry K."/>
            <person name="Choi C."/>
            <person name="Clum A."/>
            <person name="Coughlan A.Y."/>
            <person name="Deshpande S."/>
            <person name="Douglass A.P."/>
            <person name="Hanson S.J."/>
            <person name="Klenk H.-P."/>
            <person name="Labutti K."/>
            <person name="Lapidus A."/>
            <person name="Lindquist E."/>
            <person name="Lipzen A."/>
            <person name="Meier-Kolthoff J.P."/>
            <person name="Ohm R.A."/>
            <person name="Otillar R.P."/>
            <person name="Pangilinan J."/>
            <person name="Peng Y."/>
            <person name="Rokas A."/>
            <person name="Rosa C.A."/>
            <person name="Scheuner C."/>
            <person name="Sibirny A.A."/>
            <person name="Slot J.C."/>
            <person name="Stielow J.B."/>
            <person name="Sun H."/>
            <person name="Kurtzman C.P."/>
            <person name="Blackwell M."/>
            <person name="Jeffries T.W."/>
            <person name="Grigoriev I.V."/>
        </authorList>
    </citation>
    <scope>NUCLEOTIDE SEQUENCE [LARGE SCALE GENOMIC DNA]</scope>
    <source>
        <strain evidence="6">NRRL Y-17796</strain>
    </source>
</reference>
<gene>
    <name evidence="5" type="ORF">CANCADRAFT_44103</name>
</gene>
<evidence type="ECO:0000313" key="6">
    <source>
        <dbReference type="Proteomes" id="UP000095023"/>
    </source>
</evidence>
<dbReference type="PANTHER" id="PTHR24113">
    <property type="entry name" value="RAN GTPASE-ACTIVATING PROTEIN 1"/>
    <property type="match status" value="1"/>
</dbReference>
<dbReference type="GO" id="GO:0031267">
    <property type="term" value="F:small GTPase binding"/>
    <property type="evidence" value="ECO:0007669"/>
    <property type="project" value="TreeGrafter"/>
</dbReference>
<feature type="compositionally biased region" description="Low complexity" evidence="4">
    <location>
        <begin position="324"/>
        <end position="339"/>
    </location>
</feature>
<dbReference type="GO" id="GO:0048471">
    <property type="term" value="C:perinuclear region of cytoplasm"/>
    <property type="evidence" value="ECO:0007669"/>
    <property type="project" value="TreeGrafter"/>
</dbReference>
<feature type="region of interest" description="Disordered" evidence="4">
    <location>
        <begin position="234"/>
        <end position="299"/>
    </location>
</feature>
<feature type="region of interest" description="Disordered" evidence="4">
    <location>
        <begin position="1"/>
        <end position="118"/>
    </location>
</feature>
<feature type="compositionally biased region" description="Low complexity" evidence="4">
    <location>
        <begin position="77"/>
        <end position="88"/>
    </location>
</feature>
<dbReference type="PANTHER" id="PTHR24113:SF12">
    <property type="entry name" value="RAN GTPASE-ACTIVATING PROTEIN 1"/>
    <property type="match status" value="1"/>
</dbReference>
<keyword evidence="1" id="KW-0343">GTPase activation</keyword>
<name>A0A1E4TFH0_9ASCO</name>
<dbReference type="GO" id="GO:0005096">
    <property type="term" value="F:GTPase activator activity"/>
    <property type="evidence" value="ECO:0007669"/>
    <property type="project" value="UniProtKB-KW"/>
</dbReference>
<dbReference type="AlphaFoldDB" id="A0A1E4TFH0"/>
<dbReference type="OrthoDB" id="8436363at2759"/>
<feature type="compositionally biased region" description="Basic and acidic residues" evidence="4">
    <location>
        <begin position="154"/>
        <end position="166"/>
    </location>
</feature>
<keyword evidence="3" id="KW-0677">Repeat</keyword>
<evidence type="ECO:0000256" key="3">
    <source>
        <dbReference type="ARBA" id="ARBA00022737"/>
    </source>
</evidence>
<dbReference type="GO" id="GO:0006913">
    <property type="term" value="P:nucleocytoplasmic transport"/>
    <property type="evidence" value="ECO:0007669"/>
    <property type="project" value="TreeGrafter"/>
</dbReference>
<dbReference type="GO" id="GO:0005634">
    <property type="term" value="C:nucleus"/>
    <property type="evidence" value="ECO:0007669"/>
    <property type="project" value="TreeGrafter"/>
</dbReference>
<feature type="compositionally biased region" description="Low complexity" evidence="4">
    <location>
        <begin position="170"/>
        <end position="189"/>
    </location>
</feature>
<evidence type="ECO:0000256" key="1">
    <source>
        <dbReference type="ARBA" id="ARBA00022468"/>
    </source>
</evidence>
<evidence type="ECO:0000313" key="5">
    <source>
        <dbReference type="EMBL" id="ODV90447.1"/>
    </source>
</evidence>
<feature type="compositionally biased region" description="Polar residues" evidence="4">
    <location>
        <begin position="396"/>
        <end position="408"/>
    </location>
</feature>
<feature type="region of interest" description="Disordered" evidence="4">
    <location>
        <begin position="372"/>
        <end position="413"/>
    </location>
</feature>